<feature type="region of interest" description="Disordered" evidence="1">
    <location>
        <begin position="340"/>
        <end position="362"/>
    </location>
</feature>
<keyword evidence="4" id="KW-1185">Reference proteome</keyword>
<reference evidence="3" key="1">
    <citation type="submission" date="2022-05" db="EMBL/GenBank/DDBJ databases">
        <title>The Musa troglodytarum L. genome provides insights into the mechanism of non-climacteric behaviour and enrichment of carotenoids.</title>
        <authorList>
            <person name="Wang J."/>
        </authorList>
    </citation>
    <scope>NUCLEOTIDE SEQUENCE</scope>
    <source>
        <tissue evidence="3">Leaf</tissue>
    </source>
</reference>
<dbReference type="Proteomes" id="UP001055439">
    <property type="component" value="Chromosome 1"/>
</dbReference>
<dbReference type="InterPro" id="IPR009719">
    <property type="entry name" value="GIP1_N"/>
</dbReference>
<dbReference type="SUPFAM" id="SSF46934">
    <property type="entry name" value="UBA-like"/>
    <property type="match status" value="1"/>
</dbReference>
<proteinExistence type="predicted"/>
<name>A0A9E7EDU1_9LILI</name>
<dbReference type="OrthoDB" id="753279at2759"/>
<gene>
    <name evidence="3" type="ORF">MUK42_09076</name>
</gene>
<dbReference type="InterPro" id="IPR044277">
    <property type="entry name" value="GIP1"/>
</dbReference>
<evidence type="ECO:0000313" key="3">
    <source>
        <dbReference type="EMBL" id="URD75341.1"/>
    </source>
</evidence>
<dbReference type="PANTHER" id="PTHR46775">
    <property type="entry name" value="FLOCCULATION PROTEIN (DUF1296)"/>
    <property type="match status" value="1"/>
</dbReference>
<protein>
    <recommendedName>
        <fullName evidence="2">GBF-interacting protein 1 N-terminal domain-containing protein</fullName>
    </recommendedName>
</protein>
<feature type="compositionally biased region" description="Polar residues" evidence="1">
    <location>
        <begin position="125"/>
        <end position="151"/>
    </location>
</feature>
<feature type="region of interest" description="Disordered" evidence="1">
    <location>
        <begin position="454"/>
        <end position="482"/>
    </location>
</feature>
<dbReference type="GO" id="GO:0051082">
    <property type="term" value="F:unfolded protein binding"/>
    <property type="evidence" value="ECO:0007669"/>
    <property type="project" value="TreeGrafter"/>
</dbReference>
<dbReference type="Pfam" id="PF06972">
    <property type="entry name" value="GIP1_N"/>
    <property type="match status" value="1"/>
</dbReference>
<accession>A0A9E7EDU1</accession>
<evidence type="ECO:0000313" key="4">
    <source>
        <dbReference type="Proteomes" id="UP001055439"/>
    </source>
</evidence>
<evidence type="ECO:0000259" key="2">
    <source>
        <dbReference type="Pfam" id="PF06972"/>
    </source>
</evidence>
<feature type="domain" description="GBF-interacting protein 1 N-terminal" evidence="2">
    <location>
        <begin position="10"/>
        <end position="54"/>
    </location>
</feature>
<dbReference type="AlphaFoldDB" id="A0A9E7EDU1"/>
<dbReference type="PANTHER" id="PTHR46775:SF1">
    <property type="entry name" value="FLOCCULATION PROTEIN (DUF1296)"/>
    <property type="match status" value="1"/>
</dbReference>
<feature type="compositionally biased region" description="Polar residues" evidence="1">
    <location>
        <begin position="340"/>
        <end position="351"/>
    </location>
</feature>
<evidence type="ECO:0000256" key="1">
    <source>
        <dbReference type="SAM" id="MobiDB-lite"/>
    </source>
</evidence>
<feature type="region of interest" description="Disordered" evidence="1">
    <location>
        <begin position="76"/>
        <end position="151"/>
    </location>
</feature>
<sequence length="906" mass="96633">MSGGGSRVSIPAGVRRTIQNIKEIAGNHSDEEIYAMLKECGMDPNETAQKLLLQGIPSRLPSSSAVRFDTFHEVRRKRDKRKENVKDPNDARWRPGVQGRGGRAGRGKLNYSSHSVPCDDDAGRNVTSGKENGLNQGTDKANTSFSSTTATLDTDNNSAKFMSSKTDHPLSSQGSHVSGASGIAPWEESSGAVTTKSGTSGINSSDVIYGSASGQSVLGSDHSAENRTAVPVFEVSTSISDLKLVTSPVTCSAAELGTTKQVTGIQHSLIETATRESASRDISGRNFLNISGKGSSDMSSAYMHGKKIQIKPQGSKTNELSEKSVSSFSSVISSRQFSTYNNRPQHLSGSQKAPVPNKEWKPKSVQVNPAQASEMTDTSDILVMAEAVSQSLPASCSVTSEETTMKLEKKLDELKLSDRQHVIIPNHLQVPESERHGLSFGSFDENFELNIVFGNGPTRDKIDTPPSESSQEVKETSEQPSLSIHMATSAGEEPEFLGHPQSPELVLDSYPTKEASDSAIISTAVENDQCKQEASLAPEGSQNLVVQSAPSYPSLGLDTQVLGSQFAPFESSEPQARDASRLPNFLVQQPYDPSTSYYTPFYRPIADADGHISPLLASSASSRYNGNTTVLPARTVQASQESTNSVVLSMVGSTPLATQAAGPLQGSVAIPQQPLPVFRQPPGLHMSHYPPNYIQYSQYFSPFYVPPPTLHHFLSGAAFPQQPPTGSIYPNPGAASPVTTVKYTLPQYKPGANTGNSMIVGLQSVYGTYNATPAGYASGPAACNGNSTSNEDLGSSQFKENNVYIPGQQSEGPAVWIPAPGRDISALQVSSFYNIPSQGQHMTFAPTQAGHGAFSGVYPPTPTVAAPVHPLLQQSQTVAGAVEMLGPPAGVYQQPQRAQMNWTNNY</sequence>
<dbReference type="InterPro" id="IPR009060">
    <property type="entry name" value="UBA-like_sf"/>
</dbReference>
<dbReference type="EMBL" id="CP097502">
    <property type="protein sequence ID" value="URD75341.1"/>
    <property type="molecule type" value="Genomic_DNA"/>
</dbReference>
<feature type="compositionally biased region" description="Basic and acidic residues" evidence="1">
    <location>
        <begin position="81"/>
        <end position="93"/>
    </location>
</feature>
<organism evidence="3 4">
    <name type="scientific">Musa troglodytarum</name>
    <name type="common">fe'i banana</name>
    <dbReference type="NCBI Taxonomy" id="320322"/>
    <lineage>
        <taxon>Eukaryota</taxon>
        <taxon>Viridiplantae</taxon>
        <taxon>Streptophyta</taxon>
        <taxon>Embryophyta</taxon>
        <taxon>Tracheophyta</taxon>
        <taxon>Spermatophyta</taxon>
        <taxon>Magnoliopsida</taxon>
        <taxon>Liliopsida</taxon>
        <taxon>Zingiberales</taxon>
        <taxon>Musaceae</taxon>
        <taxon>Musa</taxon>
    </lineage>
</organism>